<evidence type="ECO:0000256" key="8">
    <source>
        <dbReference type="PIRSR" id="PIRSR001100-2"/>
    </source>
</evidence>
<name>A0AAJ0FZJ8_9HYPO</name>
<dbReference type="EC" id="3.2.1.-" evidence="10"/>
<evidence type="ECO:0000256" key="3">
    <source>
        <dbReference type="ARBA" id="ARBA00023001"/>
    </source>
</evidence>
<evidence type="ECO:0000256" key="10">
    <source>
        <dbReference type="RuleBase" id="RU361186"/>
    </source>
</evidence>
<evidence type="ECO:0000256" key="7">
    <source>
        <dbReference type="ARBA" id="ARBA00023326"/>
    </source>
</evidence>
<protein>
    <recommendedName>
        <fullName evidence="10">Glucanase</fullName>
        <ecNumber evidence="10">3.2.1.-</ecNumber>
    </recommendedName>
</protein>
<dbReference type="PANTHER" id="PTHR34876:SF4">
    <property type="entry name" value="1,4-BETA-D-GLUCAN CELLOBIOHYDROLASE C-RELATED"/>
    <property type="match status" value="1"/>
</dbReference>
<evidence type="ECO:0000256" key="2">
    <source>
        <dbReference type="ARBA" id="ARBA00022801"/>
    </source>
</evidence>
<evidence type="ECO:0000313" key="12">
    <source>
        <dbReference type="Proteomes" id="UP001251528"/>
    </source>
</evidence>
<dbReference type="SUPFAM" id="SSF51989">
    <property type="entry name" value="Glycosyl hydrolases family 6, cellulases"/>
    <property type="match status" value="1"/>
</dbReference>
<keyword evidence="7 10" id="KW-0624">Polysaccharide degradation</keyword>
<dbReference type="InterPro" id="IPR036434">
    <property type="entry name" value="Beta_cellobiohydrolase_sf"/>
</dbReference>
<evidence type="ECO:0000256" key="6">
    <source>
        <dbReference type="ARBA" id="ARBA00023295"/>
    </source>
</evidence>
<dbReference type="PRINTS" id="PR00733">
    <property type="entry name" value="GLHYDRLASE6"/>
</dbReference>
<dbReference type="GO" id="GO:0004553">
    <property type="term" value="F:hydrolase activity, hydrolyzing O-glycosyl compounds"/>
    <property type="evidence" value="ECO:0007669"/>
    <property type="project" value="InterPro"/>
</dbReference>
<dbReference type="PANTHER" id="PTHR34876">
    <property type="match status" value="1"/>
</dbReference>
<evidence type="ECO:0000256" key="5">
    <source>
        <dbReference type="ARBA" id="ARBA00023277"/>
    </source>
</evidence>
<reference evidence="11" key="1">
    <citation type="submission" date="2023-06" db="EMBL/GenBank/DDBJ databases">
        <title>Conoideocrella luteorostrata (Hypocreales: Clavicipitaceae), a potential biocontrol fungus for elongate hemlock scale in United States Christmas tree production areas.</title>
        <authorList>
            <person name="Barrett H."/>
            <person name="Lovett B."/>
            <person name="Macias A.M."/>
            <person name="Stajich J.E."/>
            <person name="Kasson M.T."/>
        </authorList>
    </citation>
    <scope>NUCLEOTIDE SEQUENCE</scope>
    <source>
        <strain evidence="11">ARSEF 14590</strain>
    </source>
</reference>
<keyword evidence="4" id="KW-1015">Disulfide bond</keyword>
<keyword evidence="12" id="KW-1185">Reference proteome</keyword>
<evidence type="ECO:0000256" key="4">
    <source>
        <dbReference type="ARBA" id="ARBA00023157"/>
    </source>
</evidence>
<comment type="caution">
    <text evidence="11">The sequence shown here is derived from an EMBL/GenBank/DDBJ whole genome shotgun (WGS) entry which is preliminary data.</text>
</comment>
<keyword evidence="3 10" id="KW-0136">Cellulose degradation</keyword>
<gene>
    <name evidence="11" type="primary">CBH2</name>
    <name evidence="11" type="ORF">QQS21_004825</name>
</gene>
<evidence type="ECO:0000313" key="11">
    <source>
        <dbReference type="EMBL" id="KAK2601590.1"/>
    </source>
</evidence>
<keyword evidence="1" id="KW-0732">Signal</keyword>
<accession>A0AAJ0FZJ8</accession>
<dbReference type="Pfam" id="PF01341">
    <property type="entry name" value="Glyco_hydro_6"/>
    <property type="match status" value="1"/>
</dbReference>
<dbReference type="AlphaFoldDB" id="A0AAJ0FZJ8"/>
<sequence>MPSLTGAIASAAAKVAKVPSFFWMDSLPKTPTMETILADIRTENKGGGNCVGQFVVYDLPDRDCAAAASKGEYSIVGGGIVKYKNYIDTIRKIIPIYSDIRILLVIVTNLKVQKRANVKSAYLECINYAIIQLNLPNVAMYLTAGHAGWLGWSANQDPAAQLYAQAYKDTGSPSLFRSLVTNVANYNTWDIASAPSYTRGNAVYDEKLYVHALGPLLEKPRSGSIW</sequence>
<dbReference type="GO" id="GO:0030245">
    <property type="term" value="P:cellulose catabolic process"/>
    <property type="evidence" value="ECO:0007669"/>
    <property type="project" value="UniProtKB-KW"/>
</dbReference>
<feature type="binding site" evidence="8">
    <location>
        <position position="149"/>
    </location>
    <ligand>
        <name>substrate</name>
    </ligand>
</feature>
<feature type="binding site" evidence="8">
    <location>
        <position position="146"/>
    </location>
    <ligand>
        <name>substrate</name>
    </ligand>
</feature>
<dbReference type="InterPro" id="IPR016288">
    <property type="entry name" value="Beta_cellobiohydrolase"/>
</dbReference>
<dbReference type="Proteomes" id="UP001251528">
    <property type="component" value="Unassembled WGS sequence"/>
</dbReference>
<feature type="active site" evidence="9">
    <location>
        <position position="63"/>
    </location>
</feature>
<proteinExistence type="inferred from homology"/>
<feature type="binding site" evidence="8">
    <location>
        <position position="25"/>
    </location>
    <ligand>
        <name>substrate</name>
    </ligand>
</feature>
<keyword evidence="2 10" id="KW-0378">Hydrolase</keyword>
<keyword evidence="5 10" id="KW-0119">Carbohydrate metabolism</keyword>
<dbReference type="InterPro" id="IPR001524">
    <property type="entry name" value="Glyco_hydro_6_CS"/>
</dbReference>
<dbReference type="EMBL" id="JASWJB010000074">
    <property type="protein sequence ID" value="KAK2601590.1"/>
    <property type="molecule type" value="Genomic_DNA"/>
</dbReference>
<dbReference type="PROSITE" id="PS00655">
    <property type="entry name" value="GLYCOSYL_HYDROL_F6_1"/>
    <property type="match status" value="1"/>
</dbReference>
<evidence type="ECO:0000256" key="1">
    <source>
        <dbReference type="ARBA" id="ARBA00022729"/>
    </source>
</evidence>
<dbReference type="PIRSF" id="PIRSF001100">
    <property type="entry name" value="Beta_cellobiohydrolase"/>
    <property type="match status" value="1"/>
</dbReference>
<keyword evidence="6 10" id="KW-0326">Glycosidase</keyword>
<comment type="similarity">
    <text evidence="10">Belongs to the glycosyl hydrolase family 6.</text>
</comment>
<feature type="binding site" evidence="8">
    <location>
        <position position="23"/>
    </location>
    <ligand>
        <name>substrate</name>
    </ligand>
</feature>
<evidence type="ECO:0000256" key="9">
    <source>
        <dbReference type="PROSITE-ProRule" id="PRU10056"/>
    </source>
</evidence>
<dbReference type="Gene3D" id="3.20.20.40">
    <property type="entry name" value="1, 4-beta cellobiohydrolase"/>
    <property type="match status" value="1"/>
</dbReference>
<feature type="binding site" evidence="8">
    <location>
        <position position="185"/>
    </location>
    <ligand>
        <name>substrate</name>
    </ligand>
</feature>
<organism evidence="11 12">
    <name type="scientific">Conoideocrella luteorostrata</name>
    <dbReference type="NCBI Taxonomy" id="1105319"/>
    <lineage>
        <taxon>Eukaryota</taxon>
        <taxon>Fungi</taxon>
        <taxon>Dikarya</taxon>
        <taxon>Ascomycota</taxon>
        <taxon>Pezizomycotina</taxon>
        <taxon>Sordariomycetes</taxon>
        <taxon>Hypocreomycetidae</taxon>
        <taxon>Hypocreales</taxon>
        <taxon>Clavicipitaceae</taxon>
        <taxon>Conoideocrella</taxon>
    </lineage>
</organism>